<dbReference type="PANTHER" id="PTHR48079">
    <property type="entry name" value="PROTEIN YEEZ"/>
    <property type="match status" value="1"/>
</dbReference>
<protein>
    <submittedName>
        <fullName evidence="2">Nucleoside-diphosphate-sugar epimerase</fullName>
    </submittedName>
</protein>
<dbReference type="PANTHER" id="PTHR48079:SF6">
    <property type="entry name" value="NAD(P)-BINDING DOMAIN-CONTAINING PROTEIN-RELATED"/>
    <property type="match status" value="1"/>
</dbReference>
<dbReference type="GO" id="GO:0005737">
    <property type="term" value="C:cytoplasm"/>
    <property type="evidence" value="ECO:0007669"/>
    <property type="project" value="TreeGrafter"/>
</dbReference>
<organism evidence="2 3">
    <name type="scientific">Kutzneria buriramensis</name>
    <dbReference type="NCBI Taxonomy" id="1045776"/>
    <lineage>
        <taxon>Bacteria</taxon>
        <taxon>Bacillati</taxon>
        <taxon>Actinomycetota</taxon>
        <taxon>Actinomycetes</taxon>
        <taxon>Pseudonocardiales</taxon>
        <taxon>Pseudonocardiaceae</taxon>
        <taxon>Kutzneria</taxon>
    </lineage>
</organism>
<gene>
    <name evidence="2" type="ORF">BCF44_109107</name>
</gene>
<dbReference type="AlphaFoldDB" id="A0A3E0HE70"/>
<dbReference type="GO" id="GO:0004029">
    <property type="term" value="F:aldehyde dehydrogenase (NAD+) activity"/>
    <property type="evidence" value="ECO:0007669"/>
    <property type="project" value="TreeGrafter"/>
</dbReference>
<reference evidence="2 3" key="1">
    <citation type="submission" date="2018-08" db="EMBL/GenBank/DDBJ databases">
        <title>Genomic Encyclopedia of Archaeal and Bacterial Type Strains, Phase II (KMG-II): from individual species to whole genera.</title>
        <authorList>
            <person name="Goeker M."/>
        </authorList>
    </citation>
    <scope>NUCLEOTIDE SEQUENCE [LARGE SCALE GENOMIC DNA]</scope>
    <source>
        <strain evidence="2 3">DSM 45791</strain>
    </source>
</reference>
<dbReference type="Proteomes" id="UP000256269">
    <property type="component" value="Unassembled WGS sequence"/>
</dbReference>
<evidence type="ECO:0000313" key="3">
    <source>
        <dbReference type="Proteomes" id="UP000256269"/>
    </source>
</evidence>
<accession>A0A3E0HE70</accession>
<dbReference type="InterPro" id="IPR051783">
    <property type="entry name" value="NAD(P)-dependent_oxidoreduct"/>
</dbReference>
<dbReference type="SUPFAM" id="SSF51735">
    <property type="entry name" value="NAD(P)-binding Rossmann-fold domains"/>
    <property type="match status" value="1"/>
</dbReference>
<proteinExistence type="predicted"/>
<dbReference type="Pfam" id="PF01370">
    <property type="entry name" value="Epimerase"/>
    <property type="match status" value="1"/>
</dbReference>
<name>A0A3E0HE70_9PSEU</name>
<evidence type="ECO:0000313" key="2">
    <source>
        <dbReference type="EMBL" id="REH43564.1"/>
    </source>
</evidence>
<dbReference type="EMBL" id="QUNO01000009">
    <property type="protein sequence ID" value="REH43564.1"/>
    <property type="molecule type" value="Genomic_DNA"/>
</dbReference>
<sequence length="285" mass="29639">MRVFVAGASGAIGRVLVPMLIEAGHEVIGTSRTTEGLDTLHAQGAGAVELDVFDRDAVFAAVRDAAPDAVIHQLTALSGGSSADNARIRETGTRNLVDAAKAAGVRRIVAQSISWAYEAGDKPATEDVSLDVTAPEPRSISINGVLALEQAVTEIPEHVVLRYGTLYGPGTWYAPGALMAKQLESGTLKATDGISSFVEVSDAARAAVLALSWPSGVVNVCDDEPATGHEWVPVFAKALGLPAPEPTTGHAGWERGADSSKARSELGWAPRFASWRAGFAAFADA</sequence>
<dbReference type="InterPro" id="IPR036291">
    <property type="entry name" value="NAD(P)-bd_dom_sf"/>
</dbReference>
<dbReference type="OrthoDB" id="9787292at2"/>
<keyword evidence="3" id="KW-1185">Reference proteome</keyword>
<dbReference type="Gene3D" id="3.40.50.720">
    <property type="entry name" value="NAD(P)-binding Rossmann-like Domain"/>
    <property type="match status" value="1"/>
</dbReference>
<dbReference type="RefSeq" id="WP_116177015.1">
    <property type="nucleotide sequence ID" value="NZ_CP144375.1"/>
</dbReference>
<comment type="caution">
    <text evidence="2">The sequence shown here is derived from an EMBL/GenBank/DDBJ whole genome shotgun (WGS) entry which is preliminary data.</text>
</comment>
<evidence type="ECO:0000259" key="1">
    <source>
        <dbReference type="Pfam" id="PF01370"/>
    </source>
</evidence>
<feature type="domain" description="NAD-dependent epimerase/dehydratase" evidence="1">
    <location>
        <begin position="3"/>
        <end position="219"/>
    </location>
</feature>
<dbReference type="InterPro" id="IPR001509">
    <property type="entry name" value="Epimerase_deHydtase"/>
</dbReference>